<evidence type="ECO:0000256" key="4">
    <source>
        <dbReference type="RuleBase" id="RU361279"/>
    </source>
</evidence>
<sequence length="220" mass="24106">MTTNENDIAKPPTDGGTPNDGRATDDTDIVAAKTELRHEAFRRRREVDDEARARAGADLADQADRSGLFDGVRTVAAYVSMGTEVPTTPLLRRLIGRGIRVLVPRLGSGRELGWSELTDVDDLRETGDHRPQEPDGAVQDADAIRRADVVVTAAVLADRGGVRLGRGGGWYDQALTHRRPGTPVVAVVWPWELRDAPLPHEPHDQRVDGVLTPAEYWTVR</sequence>
<dbReference type="PIRSF" id="PIRSF006806">
    <property type="entry name" value="FTHF_cligase"/>
    <property type="match status" value="1"/>
</dbReference>
<name>A0ABX0C753_9BIFI</name>
<accession>A0ABX0C753</accession>
<keyword evidence="6" id="KW-0436">Ligase</keyword>
<dbReference type="Pfam" id="PF01812">
    <property type="entry name" value="5-FTHF_cyc-lig"/>
    <property type="match status" value="1"/>
</dbReference>
<organism evidence="6 7">
    <name type="scientific">Bifidobacterium saimiriisciurei</name>
    <dbReference type="NCBI Taxonomy" id="2661627"/>
    <lineage>
        <taxon>Bacteria</taxon>
        <taxon>Bacillati</taxon>
        <taxon>Actinomycetota</taxon>
        <taxon>Actinomycetes</taxon>
        <taxon>Bifidobacteriales</taxon>
        <taxon>Bifidobacteriaceae</taxon>
        <taxon>Bifidobacterium</taxon>
    </lineage>
</organism>
<proteinExistence type="inferred from homology"/>
<comment type="similarity">
    <text evidence="1 4">Belongs to the 5-formyltetrahydrofolate cyclo-ligase family.</text>
</comment>
<dbReference type="Proteomes" id="UP000475155">
    <property type="component" value="Unassembled WGS sequence"/>
</dbReference>
<evidence type="ECO:0000313" key="6">
    <source>
        <dbReference type="EMBL" id="NEH10978.1"/>
    </source>
</evidence>
<protein>
    <recommendedName>
        <fullName evidence="4">5-formyltetrahydrofolate cyclo-ligase</fullName>
        <ecNumber evidence="4">6.3.3.2</ecNumber>
    </recommendedName>
</protein>
<dbReference type="NCBIfam" id="TIGR02727">
    <property type="entry name" value="MTHFS_bact"/>
    <property type="match status" value="1"/>
</dbReference>
<dbReference type="InterPro" id="IPR002698">
    <property type="entry name" value="FTHF_cligase"/>
</dbReference>
<gene>
    <name evidence="6" type="ORF">GFD18_02555</name>
</gene>
<dbReference type="SUPFAM" id="SSF100950">
    <property type="entry name" value="NagB/RpiA/CoA transferase-like"/>
    <property type="match status" value="1"/>
</dbReference>
<dbReference type="InterPro" id="IPR024185">
    <property type="entry name" value="FTHF_cligase-like_sf"/>
</dbReference>
<keyword evidence="3 4" id="KW-0067">ATP-binding</keyword>
<keyword evidence="2 4" id="KW-0547">Nucleotide-binding</keyword>
<evidence type="ECO:0000256" key="1">
    <source>
        <dbReference type="ARBA" id="ARBA00010638"/>
    </source>
</evidence>
<dbReference type="EMBL" id="WHZU01000003">
    <property type="protein sequence ID" value="NEH10978.1"/>
    <property type="molecule type" value="Genomic_DNA"/>
</dbReference>
<comment type="catalytic activity">
    <reaction evidence="4">
        <text>(6S)-5-formyl-5,6,7,8-tetrahydrofolate + ATP = (6R)-5,10-methenyltetrahydrofolate + ADP + phosphate</text>
        <dbReference type="Rhea" id="RHEA:10488"/>
        <dbReference type="ChEBI" id="CHEBI:30616"/>
        <dbReference type="ChEBI" id="CHEBI:43474"/>
        <dbReference type="ChEBI" id="CHEBI:57455"/>
        <dbReference type="ChEBI" id="CHEBI:57457"/>
        <dbReference type="ChEBI" id="CHEBI:456216"/>
        <dbReference type="EC" id="6.3.3.2"/>
    </reaction>
</comment>
<dbReference type="PANTHER" id="PTHR23407">
    <property type="entry name" value="ATPASE INHIBITOR/5-FORMYLTETRAHYDROFOLATE CYCLO-LIGASE"/>
    <property type="match status" value="1"/>
</dbReference>
<dbReference type="PANTHER" id="PTHR23407:SF1">
    <property type="entry name" value="5-FORMYLTETRAHYDROFOLATE CYCLO-LIGASE"/>
    <property type="match status" value="1"/>
</dbReference>
<keyword evidence="4" id="KW-0479">Metal-binding</keyword>
<dbReference type="Gene3D" id="3.40.50.10420">
    <property type="entry name" value="NagB/RpiA/CoA transferase-like"/>
    <property type="match status" value="1"/>
</dbReference>
<dbReference type="InterPro" id="IPR037171">
    <property type="entry name" value="NagB/RpiA_transferase-like"/>
</dbReference>
<feature type="region of interest" description="Disordered" evidence="5">
    <location>
        <begin position="1"/>
        <end position="34"/>
    </location>
</feature>
<dbReference type="RefSeq" id="WP_163199990.1">
    <property type="nucleotide sequence ID" value="NZ_WHZU01000003.1"/>
</dbReference>
<comment type="caution">
    <text evidence="6">The sequence shown here is derived from an EMBL/GenBank/DDBJ whole genome shotgun (WGS) entry which is preliminary data.</text>
</comment>
<evidence type="ECO:0000256" key="3">
    <source>
        <dbReference type="ARBA" id="ARBA00022840"/>
    </source>
</evidence>
<keyword evidence="7" id="KW-1185">Reference proteome</keyword>
<evidence type="ECO:0000256" key="5">
    <source>
        <dbReference type="SAM" id="MobiDB-lite"/>
    </source>
</evidence>
<reference evidence="6 7" key="1">
    <citation type="submission" date="2019-10" db="EMBL/GenBank/DDBJ databases">
        <title>Bifidobacterium from non-human primates.</title>
        <authorList>
            <person name="Modesto M."/>
        </authorList>
    </citation>
    <scope>NUCLEOTIDE SEQUENCE [LARGE SCALE GENOMIC DNA]</scope>
    <source>
        <strain evidence="6 7">SMA1</strain>
    </source>
</reference>
<dbReference type="GO" id="GO:0030272">
    <property type="term" value="F:5-formyltetrahydrofolate cyclo-ligase activity"/>
    <property type="evidence" value="ECO:0007669"/>
    <property type="project" value="UniProtKB-EC"/>
</dbReference>
<dbReference type="EC" id="6.3.3.2" evidence="4"/>
<comment type="cofactor">
    <cofactor evidence="4">
        <name>Mg(2+)</name>
        <dbReference type="ChEBI" id="CHEBI:18420"/>
    </cofactor>
</comment>
<keyword evidence="4" id="KW-0460">Magnesium</keyword>
<evidence type="ECO:0000256" key="2">
    <source>
        <dbReference type="ARBA" id="ARBA00022741"/>
    </source>
</evidence>
<evidence type="ECO:0000313" key="7">
    <source>
        <dbReference type="Proteomes" id="UP000475155"/>
    </source>
</evidence>